<dbReference type="PROSITE" id="PS51421">
    <property type="entry name" value="RAS"/>
    <property type="match status" value="1"/>
</dbReference>
<dbReference type="GO" id="GO:0090385">
    <property type="term" value="P:phagosome-lysosome fusion"/>
    <property type="evidence" value="ECO:0007669"/>
    <property type="project" value="TreeGrafter"/>
</dbReference>
<dbReference type="KEGG" id="btab:109044370"/>
<dbReference type="GO" id="GO:0016020">
    <property type="term" value="C:membrane"/>
    <property type="evidence" value="ECO:0007669"/>
    <property type="project" value="UniProtKB-SubCell"/>
</dbReference>
<dbReference type="PANTHER" id="PTHR47981">
    <property type="entry name" value="RAB FAMILY"/>
    <property type="match status" value="1"/>
</dbReference>
<dbReference type="InterPro" id="IPR001806">
    <property type="entry name" value="Small_GTPase"/>
</dbReference>
<dbReference type="NCBIfam" id="TIGR00231">
    <property type="entry name" value="small_GTP"/>
    <property type="match status" value="1"/>
</dbReference>
<dbReference type="FunFam" id="3.40.50.300:FF:002133">
    <property type="entry name" value="Ras family protein"/>
    <property type="match status" value="1"/>
</dbReference>
<dbReference type="GO" id="GO:0003924">
    <property type="term" value="F:GTPase activity"/>
    <property type="evidence" value="ECO:0007669"/>
    <property type="project" value="UniProtKB-UniRule"/>
</dbReference>
<dbReference type="PANTHER" id="PTHR47981:SF39">
    <property type="entry name" value="RAS-RELATED PROTEIN RAB"/>
    <property type="match status" value="1"/>
</dbReference>
<dbReference type="GO" id="GO:0005802">
    <property type="term" value="C:trans-Golgi network"/>
    <property type="evidence" value="ECO:0007669"/>
    <property type="project" value="UniProtKB-UniRule"/>
</dbReference>
<dbReference type="PROSITE" id="PS51419">
    <property type="entry name" value="RAB"/>
    <property type="match status" value="1"/>
</dbReference>
<keyword evidence="5 6" id="KW-0636">Prenylation</keyword>
<dbReference type="SMART" id="SM00173">
    <property type="entry name" value="RAS"/>
    <property type="match status" value="1"/>
</dbReference>
<dbReference type="SMART" id="SM00175">
    <property type="entry name" value="RAB"/>
    <property type="match status" value="1"/>
</dbReference>
<evidence type="ECO:0000313" key="8">
    <source>
        <dbReference type="Proteomes" id="UP001152759"/>
    </source>
</evidence>
<protein>
    <recommendedName>
        <fullName evidence="6">Ras-related protein Rab</fullName>
    </recommendedName>
</protein>
<keyword evidence="4 6" id="KW-0449">Lipoprotein</keyword>
<dbReference type="GO" id="GO:0005770">
    <property type="term" value="C:late endosome"/>
    <property type="evidence" value="ECO:0007669"/>
    <property type="project" value="TreeGrafter"/>
</dbReference>
<sequence length="226" mass="25879">MPALYNRDIPYCDDFYEFDYIKYPTEVKTVTFKFLVIGDYGVGKTAIVRRYAEGRFCSNYKVTIGADFAVKSVMRDKDVKVNLQLWDIAGQERYGFMTRVYYKHAIGAVVVFDVSRMGTFKTVVKWLTDLREKVALYDGSPVPVVLLANKCDIAGAAIPTETIKKFCRDHGIEKWFPTSAKDDINIDEAMDYLIDRALDVNHQETKCCDTVMLQGKSKSSKRCCFR</sequence>
<dbReference type="GO" id="GO:0005764">
    <property type="term" value="C:lysosome"/>
    <property type="evidence" value="ECO:0007669"/>
    <property type="project" value="TreeGrafter"/>
</dbReference>
<keyword evidence="6" id="KW-0472">Membrane</keyword>
<dbReference type="EMBL" id="OU963864">
    <property type="protein sequence ID" value="CAH0386169.1"/>
    <property type="molecule type" value="Genomic_DNA"/>
</dbReference>
<name>A0A9P0A8L5_BEMTA</name>
<dbReference type="SUPFAM" id="SSF52540">
    <property type="entry name" value="P-loop containing nucleoside triphosphate hydrolases"/>
    <property type="match status" value="1"/>
</dbReference>
<dbReference type="InterPro" id="IPR005225">
    <property type="entry name" value="Small_GTP-bd"/>
</dbReference>
<evidence type="ECO:0000256" key="6">
    <source>
        <dbReference type="RuleBase" id="RU367128"/>
    </source>
</evidence>
<dbReference type="InterPro" id="IPR027417">
    <property type="entry name" value="P-loop_NTPase"/>
</dbReference>
<proteinExistence type="inferred from homology"/>
<dbReference type="Gene3D" id="3.40.50.300">
    <property type="entry name" value="P-loop containing nucleotide triphosphate hydrolases"/>
    <property type="match status" value="1"/>
</dbReference>
<evidence type="ECO:0000256" key="4">
    <source>
        <dbReference type="ARBA" id="ARBA00023288"/>
    </source>
</evidence>
<keyword evidence="2 6" id="KW-0547">Nucleotide-binding</keyword>
<gene>
    <name evidence="7" type="ORF">BEMITA_LOCUS5319</name>
</gene>
<dbReference type="Pfam" id="PF00071">
    <property type="entry name" value="Ras"/>
    <property type="match status" value="1"/>
</dbReference>
<comment type="function">
    <text evidence="6">The small GTPases Rab are key regulators in vesicle trafficking.</text>
</comment>
<dbReference type="InterPro" id="IPR030697">
    <property type="entry name" value="Rab29/Rab38/Rab32"/>
</dbReference>
<keyword evidence="3 6" id="KW-0342">GTP-binding</keyword>
<evidence type="ECO:0000256" key="2">
    <source>
        <dbReference type="ARBA" id="ARBA00022741"/>
    </source>
</evidence>
<reference evidence="7" key="1">
    <citation type="submission" date="2021-12" db="EMBL/GenBank/DDBJ databases">
        <authorList>
            <person name="King R."/>
        </authorList>
    </citation>
    <scope>NUCLEOTIDE SEQUENCE</scope>
</reference>
<dbReference type="GO" id="GO:0045335">
    <property type="term" value="C:phagocytic vesicle"/>
    <property type="evidence" value="ECO:0007669"/>
    <property type="project" value="TreeGrafter"/>
</dbReference>
<evidence type="ECO:0000313" key="7">
    <source>
        <dbReference type="EMBL" id="CAH0386169.1"/>
    </source>
</evidence>
<dbReference type="GO" id="GO:0008333">
    <property type="term" value="P:endosome to lysosome transport"/>
    <property type="evidence" value="ECO:0007669"/>
    <property type="project" value="TreeGrafter"/>
</dbReference>
<dbReference type="PRINTS" id="PR00449">
    <property type="entry name" value="RASTRNSFRMNG"/>
</dbReference>
<dbReference type="Proteomes" id="UP001152759">
    <property type="component" value="Chromosome 3"/>
</dbReference>
<dbReference type="GO" id="GO:0005525">
    <property type="term" value="F:GTP binding"/>
    <property type="evidence" value="ECO:0007669"/>
    <property type="project" value="UniProtKB-UniRule"/>
</dbReference>
<keyword evidence="8" id="KW-1185">Reference proteome</keyword>
<evidence type="ECO:0000256" key="3">
    <source>
        <dbReference type="ARBA" id="ARBA00023134"/>
    </source>
</evidence>
<evidence type="ECO:0000256" key="1">
    <source>
        <dbReference type="ARBA" id="ARBA00006270"/>
    </source>
</evidence>
<dbReference type="SMART" id="SM00176">
    <property type="entry name" value="RAN"/>
    <property type="match status" value="1"/>
</dbReference>
<organism evidence="7 8">
    <name type="scientific">Bemisia tabaci</name>
    <name type="common">Sweetpotato whitefly</name>
    <name type="synonym">Aleurodes tabaci</name>
    <dbReference type="NCBI Taxonomy" id="7038"/>
    <lineage>
        <taxon>Eukaryota</taxon>
        <taxon>Metazoa</taxon>
        <taxon>Ecdysozoa</taxon>
        <taxon>Arthropoda</taxon>
        <taxon>Hexapoda</taxon>
        <taxon>Insecta</taxon>
        <taxon>Pterygota</taxon>
        <taxon>Neoptera</taxon>
        <taxon>Paraneoptera</taxon>
        <taxon>Hemiptera</taxon>
        <taxon>Sternorrhyncha</taxon>
        <taxon>Aleyrodoidea</taxon>
        <taxon>Aleyrodidae</taxon>
        <taxon>Aleyrodinae</taxon>
        <taxon>Bemisia</taxon>
    </lineage>
</organism>
<evidence type="ECO:0000256" key="5">
    <source>
        <dbReference type="ARBA" id="ARBA00023289"/>
    </source>
</evidence>
<dbReference type="AlphaFoldDB" id="A0A9P0A8L5"/>
<comment type="similarity">
    <text evidence="1 6">Belongs to the small GTPase superfamily. Rab family.</text>
</comment>
<accession>A0A9P0A8L5</accession>
<dbReference type="SMART" id="SM00174">
    <property type="entry name" value="RHO"/>
    <property type="match status" value="1"/>
</dbReference>
<comment type="subcellular location">
    <subcellularLocation>
        <location evidence="6">Membrane</location>
        <topology evidence="6">Lipid-anchor</topology>
    </subcellularLocation>
</comment>
<dbReference type="CDD" id="cd04107">
    <property type="entry name" value="Rab32_Rab38"/>
    <property type="match status" value="1"/>
</dbReference>